<dbReference type="NCBIfam" id="TIGR03361">
    <property type="entry name" value="VI_Rhs_Vgr"/>
    <property type="match status" value="1"/>
</dbReference>
<dbReference type="Pfam" id="PF10106">
    <property type="entry name" value="DUF2345"/>
    <property type="match status" value="1"/>
</dbReference>
<name>A0A484PJ63_9ZZZZ</name>
<dbReference type="AlphaFoldDB" id="A0A484PJ63"/>
<feature type="domain" description="DUF2345" evidence="4">
    <location>
        <begin position="710"/>
        <end position="868"/>
    </location>
</feature>
<reference evidence="6" key="1">
    <citation type="submission" date="2019-03" db="EMBL/GenBank/DDBJ databases">
        <authorList>
            <person name="Danneels B."/>
        </authorList>
    </citation>
    <scope>NUCLEOTIDE SEQUENCE</scope>
</reference>
<evidence type="ECO:0000256" key="1">
    <source>
        <dbReference type="ARBA" id="ARBA00005558"/>
    </source>
</evidence>
<sequence>MDTSFSPTHLMSAAFTQANRLLDLATPLGANTLLAETLQGVEMLSGGASRLEVSALALDAHIPLASLLGKPVTLTLRTALGEDAPRVWNGHVTEARFEGANGGLARYRLIVEPWLAFLRERRDSFVFQDVSVFEIVDSVFGDYNGQGGLAPQWRWEVKDRAVYAKRSLTIQYRETDFDFVERLLAEEGLFYWVEHAPGDAGHTVVIADHNDAMKAGAQARARFQRADVTESEDTVQQWQARRAWGVNAVRLSSWDYRSRQARPVSAQASAGFPKDRELVDEDYPGQYAYENDAQGDRLAHNALAARQVAASRHEGRGTVRTFAAGQRFGLDGHWAPGDGDYLLLSVRHRARNNFDEQLERAVDVALGAAEDVGEADFYQNVFTAIPASVTYRPATRDGHGARLLPRPTVHGTQTALVVGDEGARVMTDRDHRIRIQFHWQRGEGASARLAHPSGEDNAPARGQSSTWVRVAEAVAGGDWGGNFVPRVGQEVLVQFLHGDIDRPIVVGTLYNGEGAADAPHNTVQGGAANATGNAPAWFAGEKEAHGHNAVLSGIKTQALSESGKGDGGYNQIVMDDSPGQARMRVSTTQAESGLTLGHHKHQRDNERLDDQGHGAALSTAEAVSVRAGAGLLVSADERREAEGGFLDSKEALERIKSAHEAAESLNDAASTHRAELGAGEGREAGSEPPPALAALADVAEVVGAEGSGTRGNAPAYSRPHLQVSAPGGIGQLTPADAVAVAGRSASFVAPDVNWAAMGHAAVNVADGIVFFARGGEPQGERAVRERGVRLHAASGPLRMQAQDKTMVWQAEKQVTLASAQGAVEVVAGKKVLATAGGAYLSIEGGKVNLHAPGKVEFRSGAHDWSGPQSASAAFDTPSGDYQGCQQRMEDAARSGGGVVAL</sequence>
<dbReference type="Pfam" id="PF04717">
    <property type="entry name" value="Phage_base_V"/>
    <property type="match status" value="1"/>
</dbReference>
<gene>
    <name evidence="6" type="ORF">AMP9_0851</name>
</gene>
<feature type="domain" description="Putative type VI secretion system Rhs element associated Vgr" evidence="5">
    <location>
        <begin position="567"/>
        <end position="669"/>
    </location>
</feature>
<dbReference type="InterPro" id="IPR037026">
    <property type="entry name" value="Vgr_OB-fold_dom_sf"/>
</dbReference>
<dbReference type="InterPro" id="IPR017847">
    <property type="entry name" value="T6SS_RhsGE_Vgr_subset"/>
</dbReference>
<comment type="similarity">
    <text evidence="1">Belongs to the VgrG protein family.</text>
</comment>
<dbReference type="Gene3D" id="4.10.220.110">
    <property type="match status" value="1"/>
</dbReference>
<evidence type="ECO:0000259" key="3">
    <source>
        <dbReference type="Pfam" id="PF04717"/>
    </source>
</evidence>
<dbReference type="InterPro" id="IPR028244">
    <property type="entry name" value="T6SS_Rhs_Vgr_dom"/>
</dbReference>
<dbReference type="Gene3D" id="2.40.50.230">
    <property type="entry name" value="Gp5 N-terminal domain"/>
    <property type="match status" value="1"/>
</dbReference>
<dbReference type="Gene3D" id="3.55.50.10">
    <property type="entry name" value="Baseplate protein-like domains"/>
    <property type="match status" value="1"/>
</dbReference>
<accession>A0A484PJ63</accession>
<dbReference type="SUPFAM" id="SSF69279">
    <property type="entry name" value="Phage tail proteins"/>
    <property type="match status" value="2"/>
</dbReference>
<protein>
    <submittedName>
        <fullName evidence="6">Probable vgr related protein</fullName>
    </submittedName>
</protein>
<evidence type="ECO:0000259" key="4">
    <source>
        <dbReference type="Pfam" id="PF10106"/>
    </source>
</evidence>
<feature type="region of interest" description="Disordered" evidence="2">
    <location>
        <begin position="581"/>
        <end position="606"/>
    </location>
</feature>
<proteinExistence type="inferred from homology"/>
<dbReference type="InterPro" id="IPR006533">
    <property type="entry name" value="T6SS_Vgr_RhsGE"/>
</dbReference>
<evidence type="ECO:0000256" key="2">
    <source>
        <dbReference type="SAM" id="MobiDB-lite"/>
    </source>
</evidence>
<dbReference type="EMBL" id="CAADHY010000020">
    <property type="protein sequence ID" value="VFR26102.1"/>
    <property type="molecule type" value="Genomic_DNA"/>
</dbReference>
<dbReference type="NCBIfam" id="TIGR01646">
    <property type="entry name" value="vgr_GE"/>
    <property type="match status" value="1"/>
</dbReference>
<evidence type="ECO:0000259" key="5">
    <source>
        <dbReference type="Pfam" id="PF13296"/>
    </source>
</evidence>
<feature type="domain" description="Gp5/Type VI secretion system Vgr protein OB-fold" evidence="3">
    <location>
        <begin position="462"/>
        <end position="510"/>
    </location>
</feature>
<dbReference type="InterPro" id="IPR006531">
    <property type="entry name" value="Gp5/Vgr_OB"/>
</dbReference>
<dbReference type="Pfam" id="PF13296">
    <property type="entry name" value="T6SS_Vgr"/>
    <property type="match status" value="1"/>
</dbReference>
<organism evidence="6">
    <name type="scientific">plant metagenome</name>
    <dbReference type="NCBI Taxonomy" id="1297885"/>
    <lineage>
        <taxon>unclassified sequences</taxon>
        <taxon>metagenomes</taxon>
        <taxon>organismal metagenomes</taxon>
    </lineage>
</organism>
<dbReference type="Gene3D" id="2.30.110.50">
    <property type="match status" value="1"/>
</dbReference>
<evidence type="ECO:0000313" key="6">
    <source>
        <dbReference type="EMBL" id="VFR26102.1"/>
    </source>
</evidence>
<dbReference type="SUPFAM" id="SSF69255">
    <property type="entry name" value="gp5 N-terminal domain-like"/>
    <property type="match status" value="1"/>
</dbReference>
<dbReference type="Pfam" id="PF05954">
    <property type="entry name" value="Phage_GPD"/>
    <property type="match status" value="1"/>
</dbReference>
<dbReference type="InterPro" id="IPR018769">
    <property type="entry name" value="VgrG2_DUF2345"/>
</dbReference>